<keyword evidence="3 5" id="KW-1133">Transmembrane helix</keyword>
<feature type="transmembrane region" description="Helical" evidence="5">
    <location>
        <begin position="113"/>
        <end position="131"/>
    </location>
</feature>
<dbReference type="InterPro" id="IPR006838">
    <property type="entry name" value="ADTRP_AIG1"/>
</dbReference>
<feature type="transmembrane region" description="Helical" evidence="5">
    <location>
        <begin position="43"/>
        <end position="61"/>
    </location>
</feature>
<name>A0A7J4GS15_9ARCH</name>
<gene>
    <name evidence="6" type="ORF">EYQ70_03355</name>
</gene>
<accession>A0A7J4GS15</accession>
<sequence>MENKRLIFRAVAFGLASYFFITNIILGFYILKAGSWGGGLKFLTNWNLLFNFIIASCALLNERDSKFVSYYFLLPASMVLNVLVFLLYWVIKLFGGFGAAESGWTMIDVFKDYYMHFGTSVFLFIEVLFYSDTFKNVKREFSVFAMIFISYIIWMEFFVQVNNDFPCGTKGCGFPYLFLNDLDVVGRIIFYIIVLILGVLSWIGCRKLVKGPGHSLF</sequence>
<dbReference type="GO" id="GO:0016020">
    <property type="term" value="C:membrane"/>
    <property type="evidence" value="ECO:0007669"/>
    <property type="project" value="InterPro"/>
</dbReference>
<evidence type="ECO:0000256" key="1">
    <source>
        <dbReference type="ARBA" id="ARBA00004127"/>
    </source>
</evidence>
<evidence type="ECO:0000313" key="6">
    <source>
        <dbReference type="EMBL" id="HIF37427.1"/>
    </source>
</evidence>
<evidence type="ECO:0000256" key="3">
    <source>
        <dbReference type="ARBA" id="ARBA00022989"/>
    </source>
</evidence>
<dbReference type="PANTHER" id="PTHR10989">
    <property type="entry name" value="ANDROGEN-INDUCED PROTEIN 1-RELATED"/>
    <property type="match status" value="1"/>
</dbReference>
<dbReference type="PANTHER" id="PTHR10989:SF16">
    <property type="entry name" value="AT02829P-RELATED"/>
    <property type="match status" value="1"/>
</dbReference>
<keyword evidence="2 5" id="KW-0812">Transmembrane</keyword>
<evidence type="ECO:0000313" key="7">
    <source>
        <dbReference type="Proteomes" id="UP000585802"/>
    </source>
</evidence>
<dbReference type="Pfam" id="PF04750">
    <property type="entry name" value="Far-17a_AIG1"/>
    <property type="match status" value="1"/>
</dbReference>
<dbReference type="GO" id="GO:0012505">
    <property type="term" value="C:endomembrane system"/>
    <property type="evidence" value="ECO:0007669"/>
    <property type="project" value="UniProtKB-SubCell"/>
</dbReference>
<dbReference type="Proteomes" id="UP000585802">
    <property type="component" value="Unassembled WGS sequence"/>
</dbReference>
<feature type="transmembrane region" description="Helical" evidence="5">
    <location>
        <begin position="184"/>
        <end position="205"/>
    </location>
</feature>
<organism evidence="6 7">
    <name type="scientific">Marine Group III euryarchaeote</name>
    <dbReference type="NCBI Taxonomy" id="2173149"/>
    <lineage>
        <taxon>Archaea</taxon>
        <taxon>Methanobacteriati</taxon>
        <taxon>Thermoplasmatota</taxon>
        <taxon>Thermoplasmata</taxon>
        <taxon>Candidatus Thermoprofundales</taxon>
    </lineage>
</organism>
<evidence type="ECO:0000256" key="4">
    <source>
        <dbReference type="ARBA" id="ARBA00023136"/>
    </source>
</evidence>
<reference evidence="7" key="1">
    <citation type="journal article" date="2019" name="bioRxiv">
        <title>Genome diversification in globally distributed novel marine Proteobacteria is linked to environmental adaptation.</title>
        <authorList>
            <person name="Zhou Z."/>
            <person name="Tran P.Q."/>
            <person name="Kieft K."/>
            <person name="Anantharaman K."/>
        </authorList>
    </citation>
    <scope>NUCLEOTIDE SEQUENCE [LARGE SCALE GENOMIC DNA]</scope>
</reference>
<evidence type="ECO:0000256" key="2">
    <source>
        <dbReference type="ARBA" id="ARBA00022692"/>
    </source>
</evidence>
<dbReference type="AlphaFoldDB" id="A0A7J4GS15"/>
<dbReference type="EMBL" id="DUCX01000050">
    <property type="protein sequence ID" value="HIF37427.1"/>
    <property type="molecule type" value="Genomic_DNA"/>
</dbReference>
<comment type="subcellular location">
    <subcellularLocation>
        <location evidence="1">Endomembrane system</location>
        <topology evidence="1">Multi-pass membrane protein</topology>
    </subcellularLocation>
</comment>
<feature type="transmembrane region" description="Helical" evidence="5">
    <location>
        <begin position="7"/>
        <end position="31"/>
    </location>
</feature>
<proteinExistence type="predicted"/>
<feature type="transmembrane region" description="Helical" evidence="5">
    <location>
        <begin position="68"/>
        <end position="91"/>
    </location>
</feature>
<keyword evidence="4 5" id="KW-0472">Membrane</keyword>
<protein>
    <submittedName>
        <fullName evidence="6">Uncharacterized protein</fullName>
    </submittedName>
</protein>
<evidence type="ECO:0000256" key="5">
    <source>
        <dbReference type="SAM" id="Phobius"/>
    </source>
</evidence>
<comment type="caution">
    <text evidence="6">The sequence shown here is derived from an EMBL/GenBank/DDBJ whole genome shotgun (WGS) entry which is preliminary data.</text>
</comment>
<feature type="transmembrane region" description="Helical" evidence="5">
    <location>
        <begin position="143"/>
        <end position="161"/>
    </location>
</feature>